<comment type="similarity">
    <text evidence="1">Belongs to the class-I pyridoxal-phosphate-dependent aminotransferase family.</text>
</comment>
<evidence type="ECO:0000259" key="2">
    <source>
        <dbReference type="Pfam" id="PF00155"/>
    </source>
</evidence>
<dbReference type="PROSITE" id="PS00105">
    <property type="entry name" value="AA_TRANSFER_CLASS_1"/>
    <property type="match status" value="1"/>
</dbReference>
<dbReference type="PANTHER" id="PTHR43510:SF1">
    <property type="entry name" value="AMINOTRANSFERASE FUNCTION, HYPOTHETICAL (EUROFUNG)"/>
    <property type="match status" value="1"/>
</dbReference>
<keyword evidence="1" id="KW-0808">Transferase</keyword>
<dbReference type="RefSeq" id="WP_205088020.1">
    <property type="nucleotide sequence ID" value="NZ_JACJLA010000011.1"/>
</dbReference>
<dbReference type="GO" id="GO:0008483">
    <property type="term" value="F:transaminase activity"/>
    <property type="evidence" value="ECO:0007669"/>
    <property type="project" value="UniProtKB-KW"/>
</dbReference>
<comment type="caution">
    <text evidence="3">The sequence shown here is derived from an EMBL/GenBank/DDBJ whole genome shotgun (WGS) entry which is preliminary data.</text>
</comment>
<gene>
    <name evidence="3" type="ORF">H6A01_06805</name>
</gene>
<dbReference type="NCBIfam" id="NF005593">
    <property type="entry name" value="PRK07324.1"/>
    <property type="match status" value="1"/>
</dbReference>
<evidence type="ECO:0000313" key="4">
    <source>
        <dbReference type="Proteomes" id="UP000707138"/>
    </source>
</evidence>
<dbReference type="InterPro" id="IPR015421">
    <property type="entry name" value="PyrdxlP-dep_Trfase_major"/>
</dbReference>
<dbReference type="InterPro" id="IPR015422">
    <property type="entry name" value="PyrdxlP-dep_Trfase_small"/>
</dbReference>
<dbReference type="EMBL" id="JACJLA010000011">
    <property type="protein sequence ID" value="MBM6913029.1"/>
    <property type="molecule type" value="Genomic_DNA"/>
</dbReference>
<proteinExistence type="inferred from homology"/>
<reference evidence="3 4" key="1">
    <citation type="journal article" date="2021" name="Sci. Rep.">
        <title>The distribution of antibiotic resistance genes in chicken gut microbiota commensals.</title>
        <authorList>
            <person name="Juricova H."/>
            <person name="Matiasovicova J."/>
            <person name="Kubasova T."/>
            <person name="Cejkova D."/>
            <person name="Rychlik I."/>
        </authorList>
    </citation>
    <scope>NUCLEOTIDE SEQUENCE [LARGE SCALE GENOMIC DNA]</scope>
    <source>
        <strain evidence="3 4">An537</strain>
    </source>
</reference>
<dbReference type="InterPro" id="IPR004838">
    <property type="entry name" value="NHTrfase_class1_PyrdxlP-BS"/>
</dbReference>
<dbReference type="EC" id="2.6.1.-" evidence="1"/>
<keyword evidence="4" id="KW-1185">Reference proteome</keyword>
<dbReference type="Proteomes" id="UP000707138">
    <property type="component" value="Unassembled WGS sequence"/>
</dbReference>
<dbReference type="Gene3D" id="3.40.640.10">
    <property type="entry name" value="Type I PLP-dependent aspartate aminotransferase-like (Major domain)"/>
    <property type="match status" value="1"/>
</dbReference>
<feature type="domain" description="Aminotransferase class I/classII large" evidence="2">
    <location>
        <begin position="49"/>
        <end position="357"/>
    </location>
</feature>
<dbReference type="InterPro" id="IPR004839">
    <property type="entry name" value="Aminotransferase_I/II_large"/>
</dbReference>
<name>A0ABS2GFS5_9FIRM</name>
<dbReference type="CDD" id="cd00609">
    <property type="entry name" value="AAT_like"/>
    <property type="match status" value="1"/>
</dbReference>
<dbReference type="InterPro" id="IPR015424">
    <property type="entry name" value="PyrdxlP-dep_Trfase"/>
</dbReference>
<organism evidence="3 4">
    <name type="scientific">Veillonella magna</name>
    <dbReference type="NCBI Taxonomy" id="464322"/>
    <lineage>
        <taxon>Bacteria</taxon>
        <taxon>Bacillati</taxon>
        <taxon>Bacillota</taxon>
        <taxon>Negativicutes</taxon>
        <taxon>Veillonellales</taxon>
        <taxon>Veillonellaceae</taxon>
        <taxon>Veillonella</taxon>
    </lineage>
</organism>
<comment type="cofactor">
    <cofactor evidence="1">
        <name>pyridoxal 5'-phosphate</name>
        <dbReference type="ChEBI" id="CHEBI:597326"/>
    </cofactor>
</comment>
<accession>A0ABS2GFS5</accession>
<dbReference type="Gene3D" id="3.90.1150.10">
    <property type="entry name" value="Aspartate Aminotransferase, domain 1"/>
    <property type="match status" value="1"/>
</dbReference>
<dbReference type="SUPFAM" id="SSF53383">
    <property type="entry name" value="PLP-dependent transferases"/>
    <property type="match status" value="1"/>
</dbReference>
<sequence length="374" mass="41393">MNIAPFAVEEWMNAWEEGAVYNIAETCVDSISLTELATLIGEAPDVFAKGLMEQRMTYGHIVGAPDFKEGIASLYKTVTPKDIVPTHGAAGANHHVFLSLINPGDHVISVAPTYQQLYAIPASLGAKVDILRLKKENDYLPDLNELRKLMTPQTKMICLNNPNNPTGALMDKEILEEIVAIARENNAWVLCDEVYRHLSQSDEWCPSIADMYEKGISVSSMSKVFSLAGLRLGWIASKDTDVIANCLRHRDYNLISCGLLDEYIAGKALAHKDVLLARSRRIVRENLAILDAWVASETHVSYVKPKAGTTALVQYDIAIPSYELCEAMYKKTGAFVTPGDCFDEPYSFRIGYAYGTEILKKGLAAISEYFADIE</sequence>
<evidence type="ECO:0000256" key="1">
    <source>
        <dbReference type="RuleBase" id="RU000481"/>
    </source>
</evidence>
<protein>
    <recommendedName>
        <fullName evidence="1">Aminotransferase</fullName>
        <ecNumber evidence="1">2.6.1.-</ecNumber>
    </recommendedName>
</protein>
<dbReference type="PANTHER" id="PTHR43510">
    <property type="entry name" value="AMINOTRANSFERASE FUNCTION, HYPOTHETICAL (EUROFUNG)"/>
    <property type="match status" value="1"/>
</dbReference>
<evidence type="ECO:0000313" key="3">
    <source>
        <dbReference type="EMBL" id="MBM6913029.1"/>
    </source>
</evidence>
<dbReference type="Pfam" id="PF00155">
    <property type="entry name" value="Aminotran_1_2"/>
    <property type="match status" value="1"/>
</dbReference>
<keyword evidence="1 3" id="KW-0032">Aminotransferase</keyword>